<dbReference type="InterPro" id="IPR003675">
    <property type="entry name" value="Rce1/LyrA-like_dom"/>
</dbReference>
<dbReference type="Proteomes" id="UP001476282">
    <property type="component" value="Unassembled WGS sequence"/>
</dbReference>
<proteinExistence type="predicted"/>
<keyword evidence="4" id="KW-1185">Reference proteome</keyword>
<sequence length="439" mass="48356">MKPGALSIYRDFHRRKVPVVAVIVLGIIWAIFEWGDPGEESSDDVVEAIARSADVSMTLGEQLGGWSRPVSWLLAEENRGETRAWVMDDLKREELLSLTDLDEFLTGRISKEDEDELLVRLSIRGEKPDAEEWAKLKEDYDGLALYSWEAAALEKLDGAPAWVGTTVARRAEMQRWMLFGTWGAAGATALAMVAGLFGLPAAWRGLRDARPPRLALRVVSWRWGLFAFFLSDLALGWMVGRAWDGVDAVASSSLLVEAAIDAAWRLGGAALLMVLVLPRFQDGWRVFGFDRQLGWKATLGMLGLLLVGSSVWYPLSLSWFPEAPALLFDEDGWGGLGYALLSGVVLAPLCEELVFRGCLFGTLWQRVGFWPATLASSLVFSAIHHYGVPGSVGVFAIGVAACVLFRHTRSLKGPILLHAAYNFLITLAVWPVYQAPYSL</sequence>
<feature type="transmembrane region" description="Helical" evidence="1">
    <location>
        <begin position="415"/>
        <end position="433"/>
    </location>
</feature>
<feature type="transmembrane region" description="Helical" evidence="1">
    <location>
        <begin position="182"/>
        <end position="203"/>
    </location>
</feature>
<protein>
    <recommendedName>
        <fullName evidence="2">CAAX prenyl protease 2/Lysostaphin resistance protein A-like domain-containing protein</fullName>
    </recommendedName>
</protein>
<dbReference type="EMBL" id="BAABRI010000003">
    <property type="protein sequence ID" value="GAA5481373.1"/>
    <property type="molecule type" value="Genomic_DNA"/>
</dbReference>
<dbReference type="PANTHER" id="PTHR43592">
    <property type="entry name" value="CAAX AMINO TERMINAL PROTEASE"/>
    <property type="match status" value="1"/>
</dbReference>
<reference evidence="3 4" key="1">
    <citation type="submission" date="2024-02" db="EMBL/GenBank/DDBJ databases">
        <title>Haloferula sargassicola NBRC 104335.</title>
        <authorList>
            <person name="Ichikawa N."/>
            <person name="Katano-Makiyama Y."/>
            <person name="Hidaka K."/>
        </authorList>
    </citation>
    <scope>NUCLEOTIDE SEQUENCE [LARGE SCALE GENOMIC DNA]</scope>
    <source>
        <strain evidence="3 4">NBRC 104335</strain>
    </source>
</reference>
<feature type="transmembrane region" description="Helical" evidence="1">
    <location>
        <begin position="17"/>
        <end position="35"/>
    </location>
</feature>
<evidence type="ECO:0000313" key="4">
    <source>
        <dbReference type="Proteomes" id="UP001476282"/>
    </source>
</evidence>
<feature type="domain" description="CAAX prenyl protease 2/Lysostaphin resistance protein A-like" evidence="2">
    <location>
        <begin position="339"/>
        <end position="424"/>
    </location>
</feature>
<dbReference type="RefSeq" id="WP_353565525.1">
    <property type="nucleotide sequence ID" value="NZ_BAABRI010000003.1"/>
</dbReference>
<keyword evidence="1" id="KW-1133">Transmembrane helix</keyword>
<keyword evidence="1" id="KW-0472">Membrane</keyword>
<feature type="transmembrane region" description="Helical" evidence="1">
    <location>
        <begin position="263"/>
        <end position="281"/>
    </location>
</feature>
<evidence type="ECO:0000259" key="2">
    <source>
        <dbReference type="Pfam" id="PF02517"/>
    </source>
</evidence>
<feature type="transmembrane region" description="Helical" evidence="1">
    <location>
        <begin position="223"/>
        <end position="243"/>
    </location>
</feature>
<dbReference type="Pfam" id="PF02517">
    <property type="entry name" value="Rce1-like"/>
    <property type="match status" value="1"/>
</dbReference>
<dbReference type="PANTHER" id="PTHR43592:SF15">
    <property type="entry name" value="CAAX AMINO TERMINAL PROTEASE FAMILY PROTEIN"/>
    <property type="match status" value="1"/>
</dbReference>
<organism evidence="3 4">
    <name type="scientific">Haloferula sargassicola</name>
    <dbReference type="NCBI Taxonomy" id="490096"/>
    <lineage>
        <taxon>Bacteria</taxon>
        <taxon>Pseudomonadati</taxon>
        <taxon>Verrucomicrobiota</taxon>
        <taxon>Verrucomicrobiia</taxon>
        <taxon>Verrucomicrobiales</taxon>
        <taxon>Verrucomicrobiaceae</taxon>
        <taxon>Haloferula</taxon>
    </lineage>
</organism>
<keyword evidence="1" id="KW-0812">Transmembrane</keyword>
<evidence type="ECO:0000256" key="1">
    <source>
        <dbReference type="SAM" id="Phobius"/>
    </source>
</evidence>
<feature type="transmembrane region" description="Helical" evidence="1">
    <location>
        <begin position="293"/>
        <end position="315"/>
    </location>
</feature>
<gene>
    <name evidence="3" type="ORF">Hsar01_00582</name>
</gene>
<feature type="transmembrane region" description="Helical" evidence="1">
    <location>
        <begin position="392"/>
        <end position="408"/>
    </location>
</feature>
<evidence type="ECO:0000313" key="3">
    <source>
        <dbReference type="EMBL" id="GAA5481373.1"/>
    </source>
</evidence>
<name>A0ABP9UI95_9BACT</name>
<accession>A0ABP9UI95</accession>
<comment type="caution">
    <text evidence="3">The sequence shown here is derived from an EMBL/GenBank/DDBJ whole genome shotgun (WGS) entry which is preliminary data.</text>
</comment>